<sequence>MQRGTDRVIMRRNKQHEWSTPDMKSCFNCGYTTHLISEYAIRSRPNETRYNNKGSQGRENIRRRNDDVRNYGDDEQEMYEWDEGEDNFEDVQSSNTRASILTRPRNVQNRSTNSIHRANLATLQDVVATSSKGKEKLMRQTIML</sequence>
<evidence type="ECO:0000256" key="1">
    <source>
        <dbReference type="SAM" id="MobiDB-lite"/>
    </source>
</evidence>
<reference evidence="2 3" key="2">
    <citation type="submission" date="2017-09" db="EMBL/GenBank/DDBJ databases">
        <title>Extensive intraspecific genome diversity in a model arbuscular mycorrhizal fungus.</title>
        <authorList>
            <person name="Chen E.C."/>
            <person name="Morin E."/>
            <person name="Beaudet D."/>
            <person name="Noel J."/>
            <person name="Ndikumana S."/>
            <person name="Charron P."/>
            <person name="St-Onge C."/>
            <person name="Giorgi J."/>
            <person name="Grigoriev I.V."/>
            <person name="Roux C."/>
            <person name="Martin F.M."/>
            <person name="Corradi N."/>
        </authorList>
    </citation>
    <scope>NUCLEOTIDE SEQUENCE [LARGE SCALE GENOMIC DNA]</scope>
    <source>
        <strain evidence="2 3">A5</strain>
    </source>
</reference>
<evidence type="ECO:0000313" key="2">
    <source>
        <dbReference type="EMBL" id="PKB95644.1"/>
    </source>
</evidence>
<comment type="caution">
    <text evidence="2">The sequence shown here is derived from an EMBL/GenBank/DDBJ whole genome shotgun (WGS) entry which is preliminary data.</text>
</comment>
<accession>A0A2N0NM73</accession>
<dbReference type="AlphaFoldDB" id="A0A2N0NM73"/>
<feature type="compositionally biased region" description="Acidic residues" evidence="1">
    <location>
        <begin position="73"/>
        <end position="89"/>
    </location>
</feature>
<dbReference type="VEuPathDB" id="FungiDB:RhiirFUN_008348"/>
<proteinExistence type="predicted"/>
<organism evidence="2 3">
    <name type="scientific">Rhizophagus irregularis</name>
    <dbReference type="NCBI Taxonomy" id="588596"/>
    <lineage>
        <taxon>Eukaryota</taxon>
        <taxon>Fungi</taxon>
        <taxon>Fungi incertae sedis</taxon>
        <taxon>Mucoromycota</taxon>
        <taxon>Glomeromycotina</taxon>
        <taxon>Glomeromycetes</taxon>
        <taxon>Glomerales</taxon>
        <taxon>Glomeraceae</taxon>
        <taxon>Rhizophagus</taxon>
    </lineage>
</organism>
<dbReference type="EMBL" id="LLXJ01004586">
    <property type="protein sequence ID" value="PKB95644.1"/>
    <property type="molecule type" value="Genomic_DNA"/>
</dbReference>
<dbReference type="VEuPathDB" id="FungiDB:FUN_015327"/>
<dbReference type="VEuPathDB" id="FungiDB:RhiirA1_480234"/>
<reference evidence="2 3" key="1">
    <citation type="submission" date="2016-04" db="EMBL/GenBank/DDBJ databases">
        <title>Genome analyses suggest a sexual origin of heterokaryosis in a supposedly ancient asexual fungus.</title>
        <authorList>
            <person name="Ropars J."/>
            <person name="Sedzielewska K."/>
            <person name="Noel J."/>
            <person name="Charron P."/>
            <person name="Farinelli L."/>
            <person name="Marton T."/>
            <person name="Kruger M."/>
            <person name="Pelin A."/>
            <person name="Brachmann A."/>
            <person name="Corradi N."/>
        </authorList>
    </citation>
    <scope>NUCLEOTIDE SEQUENCE [LARGE SCALE GENOMIC DNA]</scope>
    <source>
        <strain evidence="2 3">A5</strain>
    </source>
</reference>
<feature type="region of interest" description="Disordered" evidence="1">
    <location>
        <begin position="45"/>
        <end position="98"/>
    </location>
</feature>
<evidence type="ECO:0000313" key="3">
    <source>
        <dbReference type="Proteomes" id="UP000232722"/>
    </source>
</evidence>
<feature type="compositionally biased region" description="Polar residues" evidence="1">
    <location>
        <begin position="48"/>
        <end position="58"/>
    </location>
</feature>
<feature type="compositionally biased region" description="Basic and acidic residues" evidence="1">
    <location>
        <begin position="59"/>
        <end position="72"/>
    </location>
</feature>
<gene>
    <name evidence="2" type="ORF">RhiirA5_436327</name>
</gene>
<protein>
    <submittedName>
        <fullName evidence="2">Uncharacterized protein</fullName>
    </submittedName>
</protein>
<dbReference type="Proteomes" id="UP000232722">
    <property type="component" value="Unassembled WGS sequence"/>
</dbReference>
<name>A0A2N0NM73_9GLOM</name>